<dbReference type="Proteomes" id="UP000239388">
    <property type="component" value="Unassembled WGS sequence"/>
</dbReference>
<evidence type="ECO:0000259" key="3">
    <source>
        <dbReference type="Pfam" id="PF00724"/>
    </source>
</evidence>
<evidence type="ECO:0000256" key="1">
    <source>
        <dbReference type="ARBA" id="ARBA00022630"/>
    </source>
</evidence>
<evidence type="ECO:0000256" key="2">
    <source>
        <dbReference type="ARBA" id="ARBA00023002"/>
    </source>
</evidence>
<dbReference type="PANTHER" id="PTHR43656">
    <property type="entry name" value="BINDING OXIDOREDUCTASE, PUTATIVE (AFU_ORTHOLOGUE AFUA_2G08260)-RELATED"/>
    <property type="match status" value="1"/>
</dbReference>
<dbReference type="SUPFAM" id="SSF51395">
    <property type="entry name" value="FMN-linked oxidoreductases"/>
    <property type="match status" value="1"/>
</dbReference>
<keyword evidence="2" id="KW-0560">Oxidoreductase</keyword>
<dbReference type="InterPro" id="IPR051799">
    <property type="entry name" value="NADH_flavin_oxidoreductase"/>
</dbReference>
<dbReference type="InterPro" id="IPR013785">
    <property type="entry name" value="Aldolase_TIM"/>
</dbReference>
<dbReference type="Gene3D" id="3.20.20.70">
    <property type="entry name" value="Aldolase class I"/>
    <property type="match status" value="1"/>
</dbReference>
<keyword evidence="1" id="KW-0285">Flavoprotein</keyword>
<dbReference type="EMBL" id="PUIB01000030">
    <property type="protein sequence ID" value="PQO26602.1"/>
    <property type="molecule type" value="Genomic_DNA"/>
</dbReference>
<gene>
    <name evidence="4" type="ORF">C5Y98_29930</name>
</gene>
<dbReference type="Pfam" id="PF00724">
    <property type="entry name" value="Oxidored_FMN"/>
    <property type="match status" value="1"/>
</dbReference>
<sequence>MKYEKIAQLKTVQQFRERLQELGISLPCDDDILTADAGSPLGEQLAWGPLTAGNRWTIHPMEGWDANHDGSPTELTIRRWHNFGLSGAKMIWGGEAAAVQPDGRANPRQTMAIDSNIAGLAKLREAAVSAHQDAFGSADDLIVGLQLTHSGRFCRPLPDHQMRPRIAYHHPLLDAKFQIKPDDDSVVWTDEQIEDLIDSYVNAARLARQVGYQFVDVKACHGYLLHEFLSARLREGKFGGDFEGRTRVLKTIIRRIKSELPGLEVGVRLSAFDFVPYQQGDAVGQPMDFSGCLPYQCGFGSSSDNPLEINLDEPIRLIRELGELGVIGVNISCGSPYYNPHIQRPAIFPPSDGYQPPEDPLIGVARMIHVARQCKEAAPNVTMVATGFTYLQDYLPHVAQAIVREGWIDSVGLGRMVLSFPELPADTLLRGEMKRKKVCRTFSDCTTAPRNGMVSGCYPLDAFYKEMDEAKKLRDLKKAQVPTGA</sequence>
<dbReference type="GO" id="GO:0010181">
    <property type="term" value="F:FMN binding"/>
    <property type="evidence" value="ECO:0007669"/>
    <property type="project" value="InterPro"/>
</dbReference>
<dbReference type="CDD" id="cd02803">
    <property type="entry name" value="OYE_like_FMN_family"/>
    <property type="match status" value="1"/>
</dbReference>
<accession>A0A2S8F355</accession>
<reference evidence="4 5" key="1">
    <citation type="submission" date="2018-02" db="EMBL/GenBank/DDBJ databases">
        <title>Comparative genomes isolates from brazilian mangrove.</title>
        <authorList>
            <person name="Araujo J.E."/>
            <person name="Taketani R.G."/>
            <person name="Silva M.C.P."/>
            <person name="Loureco M.V."/>
            <person name="Andreote F.D."/>
        </authorList>
    </citation>
    <scope>NUCLEOTIDE SEQUENCE [LARGE SCALE GENOMIC DNA]</scope>
    <source>
        <strain evidence="4 5">NAP PRIS-MGV</strain>
    </source>
</reference>
<organism evidence="4 5">
    <name type="scientific">Blastopirellula marina</name>
    <dbReference type="NCBI Taxonomy" id="124"/>
    <lineage>
        <taxon>Bacteria</taxon>
        <taxon>Pseudomonadati</taxon>
        <taxon>Planctomycetota</taxon>
        <taxon>Planctomycetia</taxon>
        <taxon>Pirellulales</taxon>
        <taxon>Pirellulaceae</taxon>
        <taxon>Blastopirellula</taxon>
    </lineage>
</organism>
<dbReference type="PANTHER" id="PTHR43656:SF2">
    <property type="entry name" value="BINDING OXIDOREDUCTASE, PUTATIVE (AFU_ORTHOLOGUE AFUA_2G08260)-RELATED"/>
    <property type="match status" value="1"/>
</dbReference>
<comment type="caution">
    <text evidence="4">The sequence shown here is derived from an EMBL/GenBank/DDBJ whole genome shotgun (WGS) entry which is preliminary data.</text>
</comment>
<evidence type="ECO:0000313" key="4">
    <source>
        <dbReference type="EMBL" id="PQO26602.1"/>
    </source>
</evidence>
<dbReference type="GO" id="GO:0016491">
    <property type="term" value="F:oxidoreductase activity"/>
    <property type="evidence" value="ECO:0007669"/>
    <property type="project" value="UniProtKB-KW"/>
</dbReference>
<dbReference type="RefSeq" id="WP_105360079.1">
    <property type="nucleotide sequence ID" value="NZ_PUIB01000030.1"/>
</dbReference>
<name>A0A2S8F355_9BACT</name>
<dbReference type="AlphaFoldDB" id="A0A2S8F355"/>
<evidence type="ECO:0000313" key="5">
    <source>
        <dbReference type="Proteomes" id="UP000239388"/>
    </source>
</evidence>
<protein>
    <submittedName>
        <fullName evidence="4">NADH:flavin oxidoreductase</fullName>
    </submittedName>
</protein>
<proteinExistence type="predicted"/>
<feature type="domain" description="NADH:flavin oxidoreductase/NADH oxidase N-terminal" evidence="3">
    <location>
        <begin position="48"/>
        <end position="275"/>
    </location>
</feature>
<dbReference type="InterPro" id="IPR001155">
    <property type="entry name" value="OxRdtase_FMN_N"/>
</dbReference>
<dbReference type="OrthoDB" id="9772736at2"/>